<feature type="region of interest" description="Disordered" evidence="6">
    <location>
        <begin position="173"/>
        <end position="194"/>
    </location>
</feature>
<name>A0A6B2QZ10_9BURK</name>
<dbReference type="GO" id="GO:0046872">
    <property type="term" value="F:metal ion binding"/>
    <property type="evidence" value="ECO:0007669"/>
    <property type="project" value="UniProtKB-KW"/>
</dbReference>
<evidence type="ECO:0000259" key="7">
    <source>
        <dbReference type="Pfam" id="PF02668"/>
    </source>
</evidence>
<dbReference type="Gene3D" id="3.60.130.10">
    <property type="entry name" value="Clavaminate synthase-like"/>
    <property type="match status" value="1"/>
</dbReference>
<keyword evidence="2" id="KW-0479">Metal-binding</keyword>
<dbReference type="SUPFAM" id="SSF51197">
    <property type="entry name" value="Clavaminate synthase-like"/>
    <property type="match status" value="1"/>
</dbReference>
<dbReference type="InterPro" id="IPR003819">
    <property type="entry name" value="TauD/TfdA-like"/>
</dbReference>
<accession>A0A6B2QZ10</accession>
<evidence type="ECO:0000256" key="2">
    <source>
        <dbReference type="ARBA" id="ARBA00022723"/>
    </source>
</evidence>
<keyword evidence="5" id="KW-0408">Iron</keyword>
<dbReference type="AlphaFoldDB" id="A0A6B2QZ10"/>
<dbReference type="EMBL" id="JAAGRN010000002">
    <property type="protein sequence ID" value="NDY82514.1"/>
    <property type="molecule type" value="Genomic_DNA"/>
</dbReference>
<dbReference type="PANTHER" id="PTHR30468:SF1">
    <property type="entry name" value="ALPHA-KETOGLUTARATE-DEPENDENT SULFONATE DIOXYGENASE"/>
    <property type="match status" value="1"/>
</dbReference>
<evidence type="ECO:0000256" key="4">
    <source>
        <dbReference type="ARBA" id="ARBA00023002"/>
    </source>
</evidence>
<dbReference type="InterPro" id="IPR051323">
    <property type="entry name" value="AtsK-like"/>
</dbReference>
<organism evidence="8">
    <name type="scientific">Sheuella amnicola</name>
    <dbReference type="NCBI Taxonomy" id="2707330"/>
    <lineage>
        <taxon>Bacteria</taxon>
        <taxon>Pseudomonadati</taxon>
        <taxon>Pseudomonadota</taxon>
        <taxon>Betaproteobacteria</taxon>
        <taxon>Burkholderiales</taxon>
        <taxon>Alcaligenaceae</taxon>
        <taxon>Sheuella</taxon>
    </lineage>
</organism>
<comment type="similarity">
    <text evidence="1">Belongs to the TfdA dioxygenase family.</text>
</comment>
<dbReference type="GO" id="GO:0005737">
    <property type="term" value="C:cytoplasm"/>
    <property type="evidence" value="ECO:0007669"/>
    <property type="project" value="TreeGrafter"/>
</dbReference>
<proteinExistence type="inferred from homology"/>
<evidence type="ECO:0000256" key="5">
    <source>
        <dbReference type="ARBA" id="ARBA00023004"/>
    </source>
</evidence>
<dbReference type="RefSeq" id="WP_163651984.1">
    <property type="nucleotide sequence ID" value="NZ_JAAGRN010000002.1"/>
</dbReference>
<evidence type="ECO:0000256" key="1">
    <source>
        <dbReference type="ARBA" id="ARBA00005896"/>
    </source>
</evidence>
<feature type="domain" description="TauD/TfdA-like" evidence="7">
    <location>
        <begin position="4"/>
        <end position="280"/>
    </location>
</feature>
<dbReference type="Pfam" id="PF02668">
    <property type="entry name" value="TauD"/>
    <property type="match status" value="1"/>
</dbReference>
<sequence length="292" mass="33197">MINVTPSGQGLGARVENIDLSQPLSAENYKTIEGLLGKYGVLCFPKQQLSSQQLKDYSSNFGSLEINVANVYQEPGLPEVMILSNKKVDGKPIGLGDAGQDWHTDMSYSKMIAFTNVLYGIEIPRRNGEPLGSTEFSNMRAAYLALPEDLKTKLDGMTVLHDFNKFWENMRKQPGSTRAPLTEEQRKAKPPVSHPIFLTHPITGEKVLYANPGYSIRINELPEEESDRILAFLFEHQLQPQFRYRHRWTEGDVLMWDNMGTIHNAIADYKPDEPRYIKRCQVMADRYFPQAA</sequence>
<comment type="caution">
    <text evidence="8">The sequence shown here is derived from an EMBL/GenBank/DDBJ whole genome shotgun (WGS) entry which is preliminary data.</text>
</comment>
<keyword evidence="4" id="KW-0560">Oxidoreductase</keyword>
<dbReference type="InterPro" id="IPR042098">
    <property type="entry name" value="TauD-like_sf"/>
</dbReference>
<evidence type="ECO:0000256" key="3">
    <source>
        <dbReference type="ARBA" id="ARBA00022964"/>
    </source>
</evidence>
<dbReference type="GO" id="GO:0000908">
    <property type="term" value="F:taurine dioxygenase activity"/>
    <property type="evidence" value="ECO:0007669"/>
    <property type="project" value="TreeGrafter"/>
</dbReference>
<evidence type="ECO:0000313" key="8">
    <source>
        <dbReference type="EMBL" id="NDY82514.1"/>
    </source>
</evidence>
<dbReference type="PANTHER" id="PTHR30468">
    <property type="entry name" value="ALPHA-KETOGLUTARATE-DEPENDENT SULFONATE DIOXYGENASE"/>
    <property type="match status" value="1"/>
</dbReference>
<dbReference type="GO" id="GO:0006790">
    <property type="term" value="P:sulfur compound metabolic process"/>
    <property type="evidence" value="ECO:0007669"/>
    <property type="project" value="TreeGrafter"/>
</dbReference>
<keyword evidence="3 8" id="KW-0223">Dioxygenase</keyword>
<evidence type="ECO:0000256" key="6">
    <source>
        <dbReference type="SAM" id="MobiDB-lite"/>
    </source>
</evidence>
<gene>
    <name evidence="8" type="ORF">G3I67_04640</name>
</gene>
<reference evidence="8" key="1">
    <citation type="submission" date="2020-02" db="EMBL/GenBank/DDBJ databases">
        <authorList>
            <person name="Chen W.-M."/>
        </authorList>
    </citation>
    <scope>NUCLEOTIDE SEQUENCE</scope>
    <source>
        <strain evidence="8">NBD-18</strain>
    </source>
</reference>
<protein>
    <submittedName>
        <fullName evidence="8">TauD/TfdA family dioxygenase</fullName>
    </submittedName>
</protein>